<accession>A0A844FJ80</accession>
<dbReference type="Proteomes" id="UP000462760">
    <property type="component" value="Unassembled WGS sequence"/>
</dbReference>
<comment type="caution">
    <text evidence="1">The sequence shown here is derived from an EMBL/GenBank/DDBJ whole genome shotgun (WGS) entry which is preliminary data.</text>
</comment>
<name>A0A844FJ80_9FIRM</name>
<dbReference type="RefSeq" id="WP_154484693.1">
    <property type="nucleotide sequence ID" value="NZ_VULR01000014.1"/>
</dbReference>
<evidence type="ECO:0000313" key="1">
    <source>
        <dbReference type="EMBL" id="MSS44020.1"/>
    </source>
</evidence>
<gene>
    <name evidence="1" type="ORF">FYJ27_09820</name>
</gene>
<reference evidence="1 2" key="1">
    <citation type="submission" date="2019-08" db="EMBL/GenBank/DDBJ databases">
        <title>In-depth cultivation of the pig gut microbiome towards novel bacterial diversity and tailored functional studies.</title>
        <authorList>
            <person name="Wylensek D."/>
            <person name="Hitch T.C.A."/>
            <person name="Clavel T."/>
        </authorList>
    </citation>
    <scope>NUCLEOTIDE SEQUENCE [LARGE SCALE GENOMIC DNA]</scope>
    <source>
        <strain evidence="1 2">Med78-601-WT-4W-RMD-3</strain>
    </source>
</reference>
<organism evidence="1 2">
    <name type="scientific">Anaerosalibacter bizertensis</name>
    <dbReference type="NCBI Taxonomy" id="932217"/>
    <lineage>
        <taxon>Bacteria</taxon>
        <taxon>Bacillati</taxon>
        <taxon>Bacillota</taxon>
        <taxon>Tissierellia</taxon>
        <taxon>Tissierellales</taxon>
        <taxon>Sporanaerobacteraceae</taxon>
        <taxon>Anaerosalibacter</taxon>
    </lineage>
</organism>
<dbReference type="EMBL" id="VULR01000014">
    <property type="protein sequence ID" value="MSS44020.1"/>
    <property type="molecule type" value="Genomic_DNA"/>
</dbReference>
<proteinExistence type="predicted"/>
<dbReference type="AlphaFoldDB" id="A0A844FJ80"/>
<sequence>MENLNGENIEKYFSKEKDIEELIFEMENHDELTLIQYELYRNENKNINRIEMVYSIKIEREITEEEREESLDLAYKETIHYPIFVEIDFVNKLLISLSKPHENISFIEDNKMVASSINNLNKKLLFKIIKDFDLAEYNDDERYLYGFTIFNILEKYIATPKIINEKIIEEFEEHRLEDMIYSWFKNSKNLEISSKERFIKELMTLIEKHIATNPKYYRVFMEDVEAYPIKIFKKNDEGSSTDNRSEISLLTKETFYDNKRSLIREKKSEDIILIYKLKNREYKIRFESNDDYFYIKVYDKMGKENFELIKKEVLRGLNNSIN</sequence>
<evidence type="ECO:0000313" key="2">
    <source>
        <dbReference type="Proteomes" id="UP000462760"/>
    </source>
</evidence>
<protein>
    <submittedName>
        <fullName evidence="1">Uncharacterized protein</fullName>
    </submittedName>
</protein>